<dbReference type="AlphaFoldDB" id="A0A084VX02"/>
<dbReference type="EMBL" id="ATLV01017821">
    <property type="status" value="NOT_ANNOTATED_CDS"/>
    <property type="molecule type" value="Genomic_DNA"/>
</dbReference>
<dbReference type="GO" id="GO:0005737">
    <property type="term" value="C:cytoplasm"/>
    <property type="evidence" value="ECO:0007669"/>
    <property type="project" value="TreeGrafter"/>
</dbReference>
<dbReference type="Proteomes" id="UP000030765">
    <property type="component" value="Unassembled WGS sequence"/>
</dbReference>
<sequence length="332" mass="37539">MSKKLTKFQIILDRGALLYLPGQVLSGRVLLETQGNTAVLGLHFHVLGECTVHVPKGRRDRSHDRENYIDFRMKLLDDFDNKPILLSPGIHCFPFKLGLPVSLPSTFLGRHGWVQYYCKTSLQETSGITHKNQQVFIVLNPIDLNLEVPIMSTPLEVNVDHRVGVGYIGGTVRCNVGLDKRAYVPGESILLTGEVHNRTNVTVKLLKYALIETVKYFVHGKLVHQERRELDAIVRDKIKSGGRDVLQNGHLTVPPLPPTNLLGCHLIKVQYSVCVLIEPNLMERQEAIRIPITLGTYPFRRDDENLQEWVDNYVQYPAALPVSRGTPFEVLQ</sequence>
<dbReference type="EnsemblMetazoa" id="ASIC010209-RA">
    <property type="protein sequence ID" value="ASIC010209-PA"/>
    <property type="gene ID" value="ASIC010209"/>
</dbReference>
<dbReference type="VEuPathDB" id="VectorBase:ASIC010209"/>
<keyword evidence="6" id="KW-1185">Reference proteome</keyword>
<dbReference type="SMART" id="SM01017">
    <property type="entry name" value="Arrestin_C"/>
    <property type="match status" value="1"/>
</dbReference>
<dbReference type="GO" id="GO:0015031">
    <property type="term" value="P:protein transport"/>
    <property type="evidence" value="ECO:0007669"/>
    <property type="project" value="TreeGrafter"/>
</dbReference>
<dbReference type="OMA" id="TGEVHNR"/>
<evidence type="ECO:0000313" key="6">
    <source>
        <dbReference type="Proteomes" id="UP000030765"/>
    </source>
</evidence>
<dbReference type="OrthoDB" id="2333384at2759"/>
<dbReference type="Gene3D" id="2.60.40.640">
    <property type="match status" value="2"/>
</dbReference>
<dbReference type="PANTHER" id="PTHR11188">
    <property type="entry name" value="ARRESTIN DOMAIN CONTAINING PROTEIN"/>
    <property type="match status" value="1"/>
</dbReference>
<dbReference type="InterPro" id="IPR011022">
    <property type="entry name" value="Arrestin_C-like"/>
</dbReference>
<dbReference type="InterPro" id="IPR011021">
    <property type="entry name" value="Arrestin-like_N"/>
</dbReference>
<reference evidence="4 6" key="1">
    <citation type="journal article" date="2014" name="BMC Genomics">
        <title>Genome sequence of Anopheles sinensis provides insight into genetics basis of mosquito competence for malaria parasites.</title>
        <authorList>
            <person name="Zhou D."/>
            <person name="Zhang D."/>
            <person name="Ding G."/>
            <person name="Shi L."/>
            <person name="Hou Q."/>
            <person name="Ye Y."/>
            <person name="Xu Y."/>
            <person name="Zhou H."/>
            <person name="Xiong C."/>
            <person name="Li S."/>
            <person name="Yu J."/>
            <person name="Hong S."/>
            <person name="Yu X."/>
            <person name="Zou P."/>
            <person name="Chen C."/>
            <person name="Chang X."/>
            <person name="Wang W."/>
            <person name="Lv Y."/>
            <person name="Sun Y."/>
            <person name="Ma L."/>
            <person name="Shen B."/>
            <person name="Zhu C."/>
        </authorList>
    </citation>
    <scope>NUCLEOTIDE SEQUENCE [LARGE SCALE GENOMIC DNA]</scope>
</reference>
<gene>
    <name evidence="4" type="ORF">ZHAS_00010209</name>
</gene>
<proteinExistence type="inferred from homology"/>
<dbReference type="InterPro" id="IPR050357">
    <property type="entry name" value="Arrestin_domain-protein"/>
</dbReference>
<name>A0A084VX02_ANOSI</name>
<comment type="similarity">
    <text evidence="1">Belongs to the arrestin family.</text>
</comment>
<evidence type="ECO:0000256" key="1">
    <source>
        <dbReference type="ARBA" id="ARBA00005298"/>
    </source>
</evidence>
<organism evidence="5 6">
    <name type="scientific">Anopheles sinensis</name>
    <name type="common">Mosquito</name>
    <dbReference type="NCBI Taxonomy" id="74873"/>
    <lineage>
        <taxon>Eukaryota</taxon>
        <taxon>Metazoa</taxon>
        <taxon>Ecdysozoa</taxon>
        <taxon>Arthropoda</taxon>
        <taxon>Hexapoda</taxon>
        <taxon>Insecta</taxon>
        <taxon>Pterygota</taxon>
        <taxon>Neoptera</taxon>
        <taxon>Endopterygota</taxon>
        <taxon>Diptera</taxon>
        <taxon>Nematocera</taxon>
        <taxon>Culicoidea</taxon>
        <taxon>Culicidae</taxon>
        <taxon>Anophelinae</taxon>
        <taxon>Anopheles</taxon>
    </lineage>
</organism>
<protein>
    <submittedName>
        <fullName evidence="4">AGAP002228-PA-like protein</fullName>
    </submittedName>
</protein>
<feature type="domain" description="Arrestin C-terminal-like" evidence="3">
    <location>
        <begin position="168"/>
        <end position="299"/>
    </location>
</feature>
<dbReference type="STRING" id="74873.A0A084VX02"/>
<dbReference type="EMBL" id="KE525194">
    <property type="protein sequence ID" value="KFB42496.1"/>
    <property type="molecule type" value="Genomic_DNA"/>
</dbReference>
<dbReference type="Pfam" id="PF00339">
    <property type="entry name" value="Arrestin_N"/>
    <property type="match status" value="1"/>
</dbReference>
<accession>A0A084VX02</accession>
<dbReference type="InterPro" id="IPR014756">
    <property type="entry name" value="Ig_E-set"/>
</dbReference>
<evidence type="ECO:0000256" key="2">
    <source>
        <dbReference type="ARBA" id="ARBA00022606"/>
    </source>
</evidence>
<evidence type="ECO:0000313" key="4">
    <source>
        <dbReference type="EMBL" id="KFB42496.1"/>
    </source>
</evidence>
<evidence type="ECO:0000259" key="3">
    <source>
        <dbReference type="SMART" id="SM01017"/>
    </source>
</evidence>
<keyword evidence="2" id="KW-0716">Sensory transduction</keyword>
<evidence type="ECO:0000313" key="5">
    <source>
        <dbReference type="EnsemblMetazoa" id="ASIC010209-PA"/>
    </source>
</evidence>
<dbReference type="InterPro" id="IPR014752">
    <property type="entry name" value="Arrestin-like_C"/>
</dbReference>
<dbReference type="VEuPathDB" id="VectorBase:ASIS005725"/>
<dbReference type="SUPFAM" id="SSF81296">
    <property type="entry name" value="E set domains"/>
    <property type="match status" value="2"/>
</dbReference>
<dbReference type="Pfam" id="PF02752">
    <property type="entry name" value="Arrestin_C"/>
    <property type="match status" value="1"/>
</dbReference>
<dbReference type="PANTHER" id="PTHR11188:SF17">
    <property type="entry name" value="FI21816P1"/>
    <property type="match status" value="1"/>
</dbReference>
<reference evidence="5" key="2">
    <citation type="submission" date="2020-05" db="UniProtKB">
        <authorList>
            <consortium name="EnsemblMetazoa"/>
        </authorList>
    </citation>
    <scope>IDENTIFICATION</scope>
</reference>